<dbReference type="SUPFAM" id="SSF49899">
    <property type="entry name" value="Concanavalin A-like lectins/glucanases"/>
    <property type="match status" value="1"/>
</dbReference>
<accession>A0A0M0JUT4</accession>
<evidence type="ECO:0000313" key="1">
    <source>
        <dbReference type="EMBL" id="KOO30436.1"/>
    </source>
</evidence>
<evidence type="ECO:0000313" key="2">
    <source>
        <dbReference type="Proteomes" id="UP000037460"/>
    </source>
</evidence>
<dbReference type="EMBL" id="JWZX01002227">
    <property type="protein sequence ID" value="KOO30436.1"/>
    <property type="molecule type" value="Genomic_DNA"/>
</dbReference>
<organism evidence="1 2">
    <name type="scientific">Chrysochromulina tobinii</name>
    <dbReference type="NCBI Taxonomy" id="1460289"/>
    <lineage>
        <taxon>Eukaryota</taxon>
        <taxon>Haptista</taxon>
        <taxon>Haptophyta</taxon>
        <taxon>Prymnesiophyceae</taxon>
        <taxon>Prymnesiales</taxon>
        <taxon>Chrysochromulinaceae</taxon>
        <taxon>Chrysochromulina</taxon>
    </lineage>
</organism>
<dbReference type="AlphaFoldDB" id="A0A0M0JUT4"/>
<reference evidence="2" key="1">
    <citation type="journal article" date="2015" name="PLoS Genet.">
        <title>Genome Sequence and Transcriptome Analyses of Chrysochromulina tobin: Metabolic Tools for Enhanced Algal Fitness in the Prominent Order Prymnesiales (Haptophyceae).</title>
        <authorList>
            <person name="Hovde B.T."/>
            <person name="Deodato C.R."/>
            <person name="Hunsperger H.M."/>
            <person name="Ryken S.A."/>
            <person name="Yost W."/>
            <person name="Jha R.K."/>
            <person name="Patterson J."/>
            <person name="Monnat R.J. Jr."/>
            <person name="Barlow S.B."/>
            <person name="Starkenburg S.R."/>
            <person name="Cattolico R.A."/>
        </authorList>
    </citation>
    <scope>NUCLEOTIDE SEQUENCE</scope>
    <source>
        <strain evidence="2">CCMP291</strain>
    </source>
</reference>
<dbReference type="Proteomes" id="UP000037460">
    <property type="component" value="Unassembled WGS sequence"/>
</dbReference>
<proteinExistence type="predicted"/>
<keyword evidence="2" id="KW-1185">Reference proteome</keyword>
<comment type="caution">
    <text evidence="1">The sequence shown here is derived from an EMBL/GenBank/DDBJ whole genome shotgun (WGS) entry which is preliminary data.</text>
</comment>
<dbReference type="Gene3D" id="2.60.120.200">
    <property type="match status" value="1"/>
</dbReference>
<gene>
    <name evidence="1" type="ORF">Ctob_015547</name>
</gene>
<name>A0A0M0JUT4_9EUKA</name>
<sequence>MKRVRDAGGQRLRLVHSLAPRARAQFGAVWYHRKLPVRRGFEVRFTVQFQRPSTCAMPPGTAPDDDRAVRLCEPTEQCEPAPQGNAAAVEEEGGVAAESRPLWRRRWTGCGVRADGTPREGAVGGEGLALLIHNDPAGLEASGCNGPGVGYAFDASYFSTCPRRIRPSLALQLSPHRNVSLVRRLGPHVASSEEPILAWDDSDSVGLHVNGSNVHALLQRSFHQPGRPGTLLDYQPHTIALVSSGRDVSVFLDGEEDPSLSHPLNMSAIGAVDAAGYAWVGFTAATGGTSLDADLLDFAFCSRPGCTAA</sequence>
<protein>
    <submittedName>
        <fullName evidence="1">Uncharacterized protein</fullName>
    </submittedName>
</protein>
<dbReference type="InterPro" id="IPR013320">
    <property type="entry name" value="ConA-like_dom_sf"/>
</dbReference>